<dbReference type="EMBL" id="JBEDUW010000003">
    <property type="protein sequence ID" value="KAK9940613.1"/>
    <property type="molecule type" value="Genomic_DNA"/>
</dbReference>
<protein>
    <submittedName>
        <fullName evidence="2">Uncharacterized protein</fullName>
    </submittedName>
</protein>
<proteinExistence type="predicted"/>
<evidence type="ECO:0000313" key="2">
    <source>
        <dbReference type="EMBL" id="KAK9940613.1"/>
    </source>
</evidence>
<evidence type="ECO:0000256" key="1">
    <source>
        <dbReference type="SAM" id="Phobius"/>
    </source>
</evidence>
<keyword evidence="1" id="KW-1133">Transmembrane helix</keyword>
<gene>
    <name evidence="2" type="ORF">M0R45_017265</name>
</gene>
<feature type="transmembrane region" description="Helical" evidence="1">
    <location>
        <begin position="95"/>
        <end position="111"/>
    </location>
</feature>
<reference evidence="2 3" key="1">
    <citation type="journal article" date="2023" name="G3 (Bethesda)">
        <title>A chromosome-length genome assembly and annotation of blackberry (Rubus argutus, cv. 'Hillquist').</title>
        <authorList>
            <person name="Bruna T."/>
            <person name="Aryal R."/>
            <person name="Dudchenko O."/>
            <person name="Sargent D.J."/>
            <person name="Mead D."/>
            <person name="Buti M."/>
            <person name="Cavallini A."/>
            <person name="Hytonen T."/>
            <person name="Andres J."/>
            <person name="Pham M."/>
            <person name="Weisz D."/>
            <person name="Mascagni F."/>
            <person name="Usai G."/>
            <person name="Natali L."/>
            <person name="Bassil N."/>
            <person name="Fernandez G.E."/>
            <person name="Lomsadze A."/>
            <person name="Armour M."/>
            <person name="Olukolu B."/>
            <person name="Poorten T."/>
            <person name="Britton C."/>
            <person name="Davik J."/>
            <person name="Ashrafi H."/>
            <person name="Aiden E.L."/>
            <person name="Borodovsky M."/>
            <person name="Worthington M."/>
        </authorList>
    </citation>
    <scope>NUCLEOTIDE SEQUENCE [LARGE SCALE GENOMIC DNA]</scope>
    <source>
        <strain evidence="2">PI 553951</strain>
    </source>
</reference>
<keyword evidence="1" id="KW-0812">Transmembrane</keyword>
<dbReference type="AlphaFoldDB" id="A0AAW1XV88"/>
<sequence length="122" mass="13640">MQQVKKHVTHAVAACALVSADKVEIRHLGLGLREMFMGVQIYGSENAVSVWLDRDFREFVLGIAVGRRCVAVLACCLLSLLGIPFYLSMDSLPHVRCLLAFLCPMIVYYMWSTLDIAEFTSV</sequence>
<keyword evidence="1" id="KW-0472">Membrane</keyword>
<dbReference type="Proteomes" id="UP001457282">
    <property type="component" value="Unassembled WGS sequence"/>
</dbReference>
<comment type="caution">
    <text evidence="2">The sequence shown here is derived from an EMBL/GenBank/DDBJ whole genome shotgun (WGS) entry which is preliminary data.</text>
</comment>
<accession>A0AAW1XV88</accession>
<keyword evidence="3" id="KW-1185">Reference proteome</keyword>
<feature type="transmembrane region" description="Helical" evidence="1">
    <location>
        <begin position="59"/>
        <end position="83"/>
    </location>
</feature>
<organism evidence="2 3">
    <name type="scientific">Rubus argutus</name>
    <name type="common">Southern blackberry</name>
    <dbReference type="NCBI Taxonomy" id="59490"/>
    <lineage>
        <taxon>Eukaryota</taxon>
        <taxon>Viridiplantae</taxon>
        <taxon>Streptophyta</taxon>
        <taxon>Embryophyta</taxon>
        <taxon>Tracheophyta</taxon>
        <taxon>Spermatophyta</taxon>
        <taxon>Magnoliopsida</taxon>
        <taxon>eudicotyledons</taxon>
        <taxon>Gunneridae</taxon>
        <taxon>Pentapetalae</taxon>
        <taxon>rosids</taxon>
        <taxon>fabids</taxon>
        <taxon>Rosales</taxon>
        <taxon>Rosaceae</taxon>
        <taxon>Rosoideae</taxon>
        <taxon>Rosoideae incertae sedis</taxon>
        <taxon>Rubus</taxon>
    </lineage>
</organism>
<name>A0AAW1XV88_RUBAR</name>
<evidence type="ECO:0000313" key="3">
    <source>
        <dbReference type="Proteomes" id="UP001457282"/>
    </source>
</evidence>